<evidence type="ECO:0000256" key="1">
    <source>
        <dbReference type="ARBA" id="ARBA00001971"/>
    </source>
</evidence>
<dbReference type="Gene3D" id="1.10.630.10">
    <property type="entry name" value="Cytochrome P450"/>
    <property type="match status" value="1"/>
</dbReference>
<keyword evidence="9" id="KW-1185">Reference proteome</keyword>
<dbReference type="OrthoDB" id="1844152at2759"/>
<comment type="caution">
    <text evidence="8">The sequence shown here is derived from an EMBL/GenBank/DDBJ whole genome shotgun (WGS) entry which is preliminary data.</text>
</comment>
<evidence type="ECO:0000256" key="3">
    <source>
        <dbReference type="ARBA" id="ARBA00022617"/>
    </source>
</evidence>
<keyword evidence="7" id="KW-0503">Monooxygenase</keyword>
<evidence type="ECO:0000256" key="7">
    <source>
        <dbReference type="ARBA" id="ARBA00023033"/>
    </source>
</evidence>
<dbReference type="PANTHER" id="PTHR46206:SF2">
    <property type="entry name" value="CYTOCHROME P450 MONOOXYGENASE AUSG-RELATED"/>
    <property type="match status" value="1"/>
</dbReference>
<gene>
    <name evidence="8" type="ORF">Aspvir_007616</name>
</gene>
<dbReference type="SUPFAM" id="SSF48264">
    <property type="entry name" value="Cytochrome P450"/>
    <property type="match status" value="1"/>
</dbReference>
<keyword evidence="5" id="KW-0560">Oxidoreductase</keyword>
<dbReference type="GeneID" id="66935598"/>
<keyword evidence="6" id="KW-0408">Iron</keyword>
<accession>A0A9P3BWJ8</accession>
<dbReference type="GO" id="GO:0019748">
    <property type="term" value="P:secondary metabolic process"/>
    <property type="evidence" value="ECO:0007669"/>
    <property type="project" value="UniProtKB-ARBA"/>
</dbReference>
<dbReference type="InterPro" id="IPR036396">
    <property type="entry name" value="Cyt_P450_sf"/>
</dbReference>
<comment type="similarity">
    <text evidence="2">Belongs to the cytochrome P450 family.</text>
</comment>
<dbReference type="PANTHER" id="PTHR46206">
    <property type="entry name" value="CYTOCHROME P450"/>
    <property type="match status" value="1"/>
</dbReference>
<dbReference type="GO" id="GO:0020037">
    <property type="term" value="F:heme binding"/>
    <property type="evidence" value="ECO:0007669"/>
    <property type="project" value="InterPro"/>
</dbReference>
<evidence type="ECO:0000313" key="8">
    <source>
        <dbReference type="EMBL" id="GIK03544.1"/>
    </source>
</evidence>
<dbReference type="Proteomes" id="UP000710440">
    <property type="component" value="Unassembled WGS sequence"/>
</dbReference>
<dbReference type="PRINTS" id="PR00465">
    <property type="entry name" value="EP450IV"/>
</dbReference>
<proteinExistence type="inferred from homology"/>
<keyword evidence="3" id="KW-0349">Heme</keyword>
<dbReference type="EMBL" id="BOPL01000005">
    <property type="protein sequence ID" value="GIK03544.1"/>
    <property type="molecule type" value="Genomic_DNA"/>
</dbReference>
<evidence type="ECO:0000256" key="5">
    <source>
        <dbReference type="ARBA" id="ARBA00023002"/>
    </source>
</evidence>
<evidence type="ECO:0000313" key="9">
    <source>
        <dbReference type="Proteomes" id="UP000710440"/>
    </source>
</evidence>
<dbReference type="GO" id="GO:0005506">
    <property type="term" value="F:iron ion binding"/>
    <property type="evidence" value="ECO:0007669"/>
    <property type="project" value="InterPro"/>
</dbReference>
<reference evidence="8 9" key="1">
    <citation type="submission" date="2021-02" db="EMBL/GenBank/DDBJ databases">
        <title>Pan-genome distribution and transcriptional activeness of fungal secondary metabolism genes in Aspergillus section Fumigati.</title>
        <authorList>
            <person name="Takahashi H."/>
            <person name="Umemura M."/>
            <person name="Ninomiya A."/>
            <person name="Kusuya Y."/>
            <person name="Urayama S."/>
            <person name="Shimizu M."/>
            <person name="Watanabe A."/>
            <person name="Kamei K."/>
            <person name="Yaguchi T."/>
            <person name="Hagiwara D."/>
        </authorList>
    </citation>
    <scope>NUCLEOTIDE SEQUENCE [LARGE SCALE GENOMIC DNA]</scope>
    <source>
        <strain evidence="8 9">IFM 47045</strain>
    </source>
</reference>
<evidence type="ECO:0000256" key="2">
    <source>
        <dbReference type="ARBA" id="ARBA00010617"/>
    </source>
</evidence>
<dbReference type="GO" id="GO:0004497">
    <property type="term" value="F:monooxygenase activity"/>
    <property type="evidence" value="ECO:0007669"/>
    <property type="project" value="UniProtKB-KW"/>
</dbReference>
<dbReference type="InterPro" id="IPR002403">
    <property type="entry name" value="Cyt_P450_E_grp-IV"/>
</dbReference>
<comment type="cofactor">
    <cofactor evidence="1">
        <name>heme</name>
        <dbReference type="ChEBI" id="CHEBI:30413"/>
    </cofactor>
</comment>
<evidence type="ECO:0000256" key="4">
    <source>
        <dbReference type="ARBA" id="ARBA00022723"/>
    </source>
</evidence>
<dbReference type="RefSeq" id="XP_043126730.1">
    <property type="nucleotide sequence ID" value="XM_043270795.1"/>
</dbReference>
<dbReference type="Pfam" id="PF00067">
    <property type="entry name" value="p450"/>
    <property type="match status" value="1"/>
</dbReference>
<dbReference type="AlphaFoldDB" id="A0A9P3BWJ8"/>
<organism evidence="8 9">
    <name type="scientific">Aspergillus viridinutans</name>
    <dbReference type="NCBI Taxonomy" id="75553"/>
    <lineage>
        <taxon>Eukaryota</taxon>
        <taxon>Fungi</taxon>
        <taxon>Dikarya</taxon>
        <taxon>Ascomycota</taxon>
        <taxon>Pezizomycotina</taxon>
        <taxon>Eurotiomycetes</taxon>
        <taxon>Eurotiomycetidae</taxon>
        <taxon>Eurotiales</taxon>
        <taxon>Aspergillaceae</taxon>
        <taxon>Aspergillus</taxon>
        <taxon>Aspergillus subgen. Fumigati</taxon>
    </lineage>
</organism>
<keyword evidence="4" id="KW-0479">Metal-binding</keyword>
<dbReference type="InterPro" id="IPR001128">
    <property type="entry name" value="Cyt_P450"/>
</dbReference>
<evidence type="ECO:0000256" key="6">
    <source>
        <dbReference type="ARBA" id="ARBA00023004"/>
    </source>
</evidence>
<name>A0A9P3BWJ8_ASPVI</name>
<protein>
    <submittedName>
        <fullName evidence="8">Uncharacterized protein</fullName>
    </submittedName>
</protein>
<dbReference type="GO" id="GO:0016705">
    <property type="term" value="F:oxidoreductase activity, acting on paired donors, with incorporation or reduction of molecular oxygen"/>
    <property type="evidence" value="ECO:0007669"/>
    <property type="project" value="InterPro"/>
</dbReference>
<sequence>MEECAKGRSYPPAEAQMAFSLVAIHTTSDMLTQVFLDLCAHEDVIQALREEIVAVIQDEGWKKTALYKLKLMDSVLKESQGLKPIKIGEEFYPLFNETSRARGCQIVRWHTHSKGSSILVSSHKMWDPAVYPNPETFDPYRFLRLRETPGHETSAQLVSPSPEYLGLAMGSTLVQDGSSLSTGSRSPCAIFY</sequence>